<name>A0A3E1BZM3_RHILT</name>
<dbReference type="Gene3D" id="3.40.50.1820">
    <property type="entry name" value="alpha/beta hydrolase"/>
    <property type="match status" value="1"/>
</dbReference>
<proteinExistence type="predicted"/>
<dbReference type="PANTHER" id="PTHR43433:SF5">
    <property type="entry name" value="AB HYDROLASE-1 DOMAIN-CONTAINING PROTEIN"/>
    <property type="match status" value="1"/>
</dbReference>
<dbReference type="Proteomes" id="UP000256748">
    <property type="component" value="Unassembled WGS sequence"/>
</dbReference>
<organism evidence="2 3">
    <name type="scientific">Rhizobium leguminosarum bv. trifolii</name>
    <dbReference type="NCBI Taxonomy" id="386"/>
    <lineage>
        <taxon>Bacteria</taxon>
        <taxon>Pseudomonadati</taxon>
        <taxon>Pseudomonadota</taxon>
        <taxon>Alphaproteobacteria</taxon>
        <taxon>Hyphomicrobiales</taxon>
        <taxon>Rhizobiaceae</taxon>
        <taxon>Rhizobium/Agrobacterium group</taxon>
        <taxon>Rhizobium</taxon>
    </lineage>
</organism>
<dbReference type="EMBL" id="NAOO01000001">
    <property type="protein sequence ID" value="RFC01208.1"/>
    <property type="molecule type" value="Genomic_DNA"/>
</dbReference>
<comment type="caution">
    <text evidence="2">The sequence shown here is derived from an EMBL/GenBank/DDBJ whole genome shotgun (WGS) entry which is preliminary data.</text>
</comment>
<accession>A0A3E1BZM3</accession>
<sequence>MTTFATAETKDADVNGTKFVYRTLGPKDGVPVLFLHHLTGVMDDWDPRLIDGIAASHPVILFDNRGLGGTDGIAPATVDEMAVDAVAFVNALGIEKVDLFGFSLGGFVAQAFVQREPWLVRKIILAGTGPAGGEGISGVGALIQNAFQKAGATGKHPKHFLFFTETAEGQAAGDEFLSRLEERTENRDAPARDETIGAQIAAIDNWGGSEATDLSTVEHPVFVANGDKDIMVPTVNSFELAKRLPNARLSIFPSTGHGGIFQHHKLFVQQALEFLR</sequence>
<gene>
    <name evidence="2" type="ORF">B5K10_02120</name>
</gene>
<dbReference type="SUPFAM" id="SSF53474">
    <property type="entry name" value="alpha/beta-Hydrolases"/>
    <property type="match status" value="1"/>
</dbReference>
<reference evidence="2 3" key="1">
    <citation type="submission" date="2017-03" db="EMBL/GenBank/DDBJ databases">
        <title>Genome analysis of Rhizobial strains effectives or ineffectives for nitrogen fixation isolated from bean seeds.</title>
        <authorList>
            <person name="Peralta H."/>
            <person name="Aguilar-Vera A."/>
            <person name="Mora Y."/>
            <person name="Vargas-Lagunas C."/>
            <person name="Girard L."/>
            <person name="Mora J."/>
        </authorList>
    </citation>
    <scope>NUCLEOTIDE SEQUENCE [LARGE SCALE GENOMIC DNA]</scope>
    <source>
        <strain evidence="2 3">CCGM5</strain>
    </source>
</reference>
<dbReference type="RefSeq" id="WP_116274424.1">
    <property type="nucleotide sequence ID" value="NZ_KZ859521.1"/>
</dbReference>
<evidence type="ECO:0000313" key="2">
    <source>
        <dbReference type="EMBL" id="RFC01208.1"/>
    </source>
</evidence>
<keyword evidence="2" id="KW-0378">Hydrolase</keyword>
<dbReference type="InterPro" id="IPR029058">
    <property type="entry name" value="AB_hydrolase_fold"/>
</dbReference>
<protein>
    <submittedName>
        <fullName evidence="2">Alpha/beta hydrolase</fullName>
    </submittedName>
</protein>
<dbReference type="InterPro" id="IPR050471">
    <property type="entry name" value="AB_hydrolase"/>
</dbReference>
<dbReference type="PRINTS" id="PR00111">
    <property type="entry name" value="ABHYDROLASE"/>
</dbReference>
<evidence type="ECO:0000313" key="3">
    <source>
        <dbReference type="Proteomes" id="UP000256748"/>
    </source>
</evidence>
<dbReference type="Pfam" id="PF00561">
    <property type="entry name" value="Abhydrolase_1"/>
    <property type="match status" value="1"/>
</dbReference>
<dbReference type="PANTHER" id="PTHR43433">
    <property type="entry name" value="HYDROLASE, ALPHA/BETA FOLD FAMILY PROTEIN"/>
    <property type="match status" value="1"/>
</dbReference>
<dbReference type="GO" id="GO:0016787">
    <property type="term" value="F:hydrolase activity"/>
    <property type="evidence" value="ECO:0007669"/>
    <property type="project" value="UniProtKB-KW"/>
</dbReference>
<feature type="domain" description="AB hydrolase-1" evidence="1">
    <location>
        <begin position="31"/>
        <end position="263"/>
    </location>
</feature>
<evidence type="ECO:0000259" key="1">
    <source>
        <dbReference type="Pfam" id="PF00561"/>
    </source>
</evidence>
<dbReference type="AlphaFoldDB" id="A0A3E1BZM3"/>
<dbReference type="InterPro" id="IPR000073">
    <property type="entry name" value="AB_hydrolase_1"/>
</dbReference>